<protein>
    <recommendedName>
        <fullName evidence="6">alanine transaminase</fullName>
        <ecNumber evidence="6">2.6.1.2</ecNumber>
    </recommendedName>
</protein>
<evidence type="ECO:0000256" key="2">
    <source>
        <dbReference type="ARBA" id="ARBA00007441"/>
    </source>
</evidence>
<dbReference type="Proteomes" id="UP000029393">
    <property type="component" value="Unassembled WGS sequence"/>
</dbReference>
<evidence type="ECO:0000256" key="5">
    <source>
        <dbReference type="ARBA" id="ARBA00022898"/>
    </source>
</evidence>
<dbReference type="eggNOG" id="COG0436">
    <property type="taxonomic scope" value="Bacteria"/>
</dbReference>
<dbReference type="PANTHER" id="PTHR43488">
    <property type="entry name" value="GLUTAMATE-PYRUVATE AMINOTRANSFERASE ALAA"/>
    <property type="match status" value="1"/>
</dbReference>
<comment type="similarity">
    <text evidence="2">Belongs to the class-I pyridoxal-phosphate-dependent aminotransferase family.</text>
</comment>
<dbReference type="Gene3D" id="3.90.1150.10">
    <property type="entry name" value="Aspartate Aminotransferase, domain 1"/>
    <property type="match status" value="1"/>
</dbReference>
<dbReference type="InterPro" id="IPR004839">
    <property type="entry name" value="Aminotransferase_I/II_large"/>
</dbReference>
<dbReference type="AlphaFoldDB" id="A0A091B9E7"/>
<dbReference type="PANTHER" id="PTHR43488:SF2">
    <property type="entry name" value="GLUTAMATE-PYRUVATE AMINOTRANSFERASE ALAA"/>
    <property type="match status" value="1"/>
</dbReference>
<evidence type="ECO:0000256" key="1">
    <source>
        <dbReference type="ARBA" id="ARBA00001933"/>
    </source>
</evidence>
<keyword evidence="5" id="KW-0663">Pyridoxal phosphate</keyword>
<dbReference type="GO" id="GO:0004021">
    <property type="term" value="F:L-alanine:2-oxoglutarate aminotransferase activity"/>
    <property type="evidence" value="ECO:0007669"/>
    <property type="project" value="UniProtKB-EC"/>
</dbReference>
<dbReference type="CDD" id="cd00609">
    <property type="entry name" value="AAT_like"/>
    <property type="match status" value="1"/>
</dbReference>
<dbReference type="Gene3D" id="3.40.640.10">
    <property type="entry name" value="Type I PLP-dependent aspartate aminotransferase-like (Major domain)"/>
    <property type="match status" value="1"/>
</dbReference>
<dbReference type="InterPro" id="IPR015422">
    <property type="entry name" value="PyrdxlP-dep_Trfase_small"/>
</dbReference>
<organism evidence="8 9">
    <name type="scientific">Arenimonas metalli CF5-1</name>
    <dbReference type="NCBI Taxonomy" id="1384056"/>
    <lineage>
        <taxon>Bacteria</taxon>
        <taxon>Pseudomonadati</taxon>
        <taxon>Pseudomonadota</taxon>
        <taxon>Gammaproteobacteria</taxon>
        <taxon>Lysobacterales</taxon>
        <taxon>Lysobacteraceae</taxon>
        <taxon>Arenimonas</taxon>
    </lineage>
</organism>
<reference evidence="8 9" key="1">
    <citation type="submission" date="2013-09" db="EMBL/GenBank/DDBJ databases">
        <title>Genome sequencing of Arenimonas metalli.</title>
        <authorList>
            <person name="Chen F."/>
            <person name="Wang G."/>
        </authorList>
    </citation>
    <scope>NUCLEOTIDE SEQUENCE [LARGE SCALE GENOMIC DNA]</scope>
    <source>
        <strain evidence="8 9">CF5-1</strain>
    </source>
</reference>
<sequence length="414" mass="44943">MPHTLLKTRESLREVRYDIRGELSRRARELEGQGRQLIRLNIGNPGAFGFRAPEHLQAALAAHVGESDPYTHQQGLPLAREAVADLHRRRGTPNASAERVFIGNGVSELIDISLRALLNPGEEVLLPSPDYPLWSAATILNQGRPVYYRCAPENGFLPDPDEIEKLVTPRTRVLVVINPNNPTGASYPRALLQKLVAIAAKHKLLLMADEIYDGILYDEATFTPLAPLAGDVPCLSFGGLSKVWRACGWRVGWAVLSGDPVTVGDYHHAMDLLGALRLCANVPAQFAVPAALSGPETILELTRPGGRLHESRRAVVECCAASEHLSLVAPAGALYAFPEVIGDAAVDFDDQAFALELLETEDVLVVPGSGFNVPGSRHFRVTLLPEAGLVREVFARIDRALGKHAARARARHVA</sequence>
<evidence type="ECO:0000313" key="9">
    <source>
        <dbReference type="Proteomes" id="UP000029393"/>
    </source>
</evidence>
<evidence type="ECO:0000256" key="4">
    <source>
        <dbReference type="ARBA" id="ARBA00022679"/>
    </source>
</evidence>
<keyword evidence="3" id="KW-0032">Aminotransferase</keyword>
<dbReference type="STRING" id="1384056.N787_06715"/>
<dbReference type="InterPro" id="IPR015424">
    <property type="entry name" value="PyrdxlP-dep_Trfase"/>
</dbReference>
<dbReference type="OrthoDB" id="9803354at2"/>
<evidence type="ECO:0000313" key="8">
    <source>
        <dbReference type="EMBL" id="KFN48127.1"/>
    </source>
</evidence>
<dbReference type="SUPFAM" id="SSF53383">
    <property type="entry name" value="PLP-dependent transferases"/>
    <property type="match status" value="1"/>
</dbReference>
<evidence type="ECO:0000256" key="3">
    <source>
        <dbReference type="ARBA" id="ARBA00022576"/>
    </source>
</evidence>
<name>A0A091B9E7_9GAMM</name>
<keyword evidence="9" id="KW-1185">Reference proteome</keyword>
<gene>
    <name evidence="8" type="ORF">N787_06715</name>
</gene>
<keyword evidence="4" id="KW-0808">Transferase</keyword>
<dbReference type="InterPro" id="IPR051926">
    <property type="entry name" value="Ala_Aminotransferase"/>
</dbReference>
<dbReference type="EC" id="2.6.1.2" evidence="6"/>
<dbReference type="RefSeq" id="WP_034210127.1">
    <property type="nucleotide sequence ID" value="NZ_AVCK01000003.1"/>
</dbReference>
<evidence type="ECO:0000259" key="7">
    <source>
        <dbReference type="Pfam" id="PF00155"/>
    </source>
</evidence>
<proteinExistence type="inferred from homology"/>
<accession>A0A091B9E7</accession>
<evidence type="ECO:0000256" key="6">
    <source>
        <dbReference type="ARBA" id="ARBA00026106"/>
    </source>
</evidence>
<comment type="caution">
    <text evidence="8">The sequence shown here is derived from an EMBL/GenBank/DDBJ whole genome shotgun (WGS) entry which is preliminary data.</text>
</comment>
<dbReference type="Pfam" id="PF00155">
    <property type="entry name" value="Aminotran_1_2"/>
    <property type="match status" value="1"/>
</dbReference>
<feature type="domain" description="Aminotransferase class I/classII large" evidence="7">
    <location>
        <begin position="37"/>
        <end position="387"/>
    </location>
</feature>
<dbReference type="EMBL" id="AVCK01000003">
    <property type="protein sequence ID" value="KFN48127.1"/>
    <property type="molecule type" value="Genomic_DNA"/>
</dbReference>
<dbReference type="GO" id="GO:0030170">
    <property type="term" value="F:pyridoxal phosphate binding"/>
    <property type="evidence" value="ECO:0007669"/>
    <property type="project" value="InterPro"/>
</dbReference>
<dbReference type="PATRIC" id="fig|1384056.3.peg.218"/>
<dbReference type="InterPro" id="IPR015421">
    <property type="entry name" value="PyrdxlP-dep_Trfase_major"/>
</dbReference>
<comment type="cofactor">
    <cofactor evidence="1">
        <name>pyridoxal 5'-phosphate</name>
        <dbReference type="ChEBI" id="CHEBI:597326"/>
    </cofactor>
</comment>